<dbReference type="PIRSF" id="PIRSF029557">
    <property type="entry name" value="UCP029557"/>
    <property type="match status" value="1"/>
</dbReference>
<evidence type="ECO:0008006" key="5">
    <source>
        <dbReference type="Google" id="ProtNLM"/>
    </source>
</evidence>
<dbReference type="OrthoDB" id="3078366at2"/>
<dbReference type="Proteomes" id="UP000198462">
    <property type="component" value="Unassembled WGS sequence"/>
</dbReference>
<reference evidence="4" key="1">
    <citation type="submission" date="2017-05" db="EMBL/GenBank/DDBJ databases">
        <authorList>
            <person name="Lin X."/>
        </authorList>
    </citation>
    <scope>NUCLEOTIDE SEQUENCE [LARGE SCALE GENOMIC DNA]</scope>
    <source>
        <strain evidence="4">JLT2012</strain>
    </source>
</reference>
<dbReference type="EMBL" id="NFZT01000001">
    <property type="protein sequence ID" value="OWV34224.1"/>
    <property type="molecule type" value="Genomic_DNA"/>
</dbReference>
<dbReference type="Gene3D" id="2.30.270.10">
    <property type="entry name" value="duf1285 protein"/>
    <property type="match status" value="1"/>
</dbReference>
<comment type="caution">
    <text evidence="3">The sequence shown here is derived from an EMBL/GenBank/DDBJ whole genome shotgun (WGS) entry which is preliminary data.</text>
</comment>
<proteinExistence type="predicted"/>
<sequence>MSASSRFLNALAAELPRGRPPIEQWDPPLRGHSDMRIAADGSWYHEGNPIRRERLVRLFSHVLRREGESYVLVTPVEKLTIDVEDTPLIAAELSVDGRGDEQELRFRLNNGDEYVVSPEFPVRVRSDNTPVLTLDRGLSAKLSRPAWYSLAELVTENSSGLAGVFASGRFYSLEPGAE</sequence>
<evidence type="ECO:0000259" key="1">
    <source>
        <dbReference type="Pfam" id="PF06938"/>
    </source>
</evidence>
<keyword evidence="4" id="KW-1185">Reference proteome</keyword>
<gene>
    <name evidence="3" type="ORF">B5C34_12660</name>
</gene>
<dbReference type="Pfam" id="PF06938">
    <property type="entry name" value="DUF1285_N"/>
    <property type="match status" value="1"/>
</dbReference>
<organism evidence="3 4">
    <name type="scientific">Pacificimonas flava</name>
    <dbReference type="NCBI Taxonomy" id="1234595"/>
    <lineage>
        <taxon>Bacteria</taxon>
        <taxon>Pseudomonadati</taxon>
        <taxon>Pseudomonadota</taxon>
        <taxon>Alphaproteobacteria</taxon>
        <taxon>Sphingomonadales</taxon>
        <taxon>Sphingosinicellaceae</taxon>
        <taxon>Pacificimonas</taxon>
    </lineage>
</organism>
<evidence type="ECO:0000313" key="3">
    <source>
        <dbReference type="EMBL" id="OWV34224.1"/>
    </source>
</evidence>
<name>A0A219B7R4_9SPHN</name>
<feature type="domain" description="DUF1285" evidence="1">
    <location>
        <begin position="20"/>
        <end position="86"/>
    </location>
</feature>
<dbReference type="Pfam" id="PF21028">
    <property type="entry name" value="DUF1285_C"/>
    <property type="match status" value="1"/>
</dbReference>
<dbReference type="AlphaFoldDB" id="A0A219B7R4"/>
<dbReference type="InterPro" id="IPR048342">
    <property type="entry name" value="DUF1285_C"/>
</dbReference>
<dbReference type="InterPro" id="IPR048341">
    <property type="entry name" value="DUF1285_N"/>
</dbReference>
<accession>A0A219B7R4</accession>
<feature type="domain" description="DUF1285" evidence="2">
    <location>
        <begin position="87"/>
        <end position="173"/>
    </location>
</feature>
<dbReference type="InterPro" id="IPR010707">
    <property type="entry name" value="DUF1285"/>
</dbReference>
<evidence type="ECO:0000313" key="4">
    <source>
        <dbReference type="Proteomes" id="UP000198462"/>
    </source>
</evidence>
<dbReference type="Gene3D" id="3.10.540.10">
    <property type="entry name" value="duf1285 like domain"/>
    <property type="match status" value="1"/>
</dbReference>
<evidence type="ECO:0000259" key="2">
    <source>
        <dbReference type="Pfam" id="PF21028"/>
    </source>
</evidence>
<dbReference type="InterPro" id="IPR023361">
    <property type="entry name" value="DUF1285_beta_roll_sf"/>
</dbReference>
<dbReference type="RefSeq" id="WP_088712924.1">
    <property type="nucleotide sequence ID" value="NZ_NFZT01000001.1"/>
</dbReference>
<protein>
    <recommendedName>
        <fullName evidence="5">Proteophosphoglycan</fullName>
    </recommendedName>
</protein>